<evidence type="ECO:0000313" key="2">
    <source>
        <dbReference type="EMBL" id="MPC20747.1"/>
    </source>
</evidence>
<gene>
    <name evidence="2" type="ORF">E2C01_013704</name>
</gene>
<dbReference type="EMBL" id="VSRR010000906">
    <property type="protein sequence ID" value="MPC20747.1"/>
    <property type="molecule type" value="Genomic_DNA"/>
</dbReference>
<proteinExistence type="predicted"/>
<protein>
    <submittedName>
        <fullName evidence="2">Uncharacterized protein</fullName>
    </submittedName>
</protein>
<evidence type="ECO:0000313" key="3">
    <source>
        <dbReference type="Proteomes" id="UP000324222"/>
    </source>
</evidence>
<reference evidence="2 3" key="1">
    <citation type="submission" date="2019-05" db="EMBL/GenBank/DDBJ databases">
        <title>Another draft genome of Portunus trituberculatus and its Hox gene families provides insights of decapod evolution.</title>
        <authorList>
            <person name="Jeong J.-H."/>
            <person name="Song I."/>
            <person name="Kim S."/>
            <person name="Choi T."/>
            <person name="Kim D."/>
            <person name="Ryu S."/>
            <person name="Kim W."/>
        </authorList>
    </citation>
    <scope>NUCLEOTIDE SEQUENCE [LARGE SCALE GENOMIC DNA]</scope>
    <source>
        <tissue evidence="2">Muscle</tissue>
    </source>
</reference>
<organism evidence="2 3">
    <name type="scientific">Portunus trituberculatus</name>
    <name type="common">Swimming crab</name>
    <name type="synonym">Neptunus trituberculatus</name>
    <dbReference type="NCBI Taxonomy" id="210409"/>
    <lineage>
        <taxon>Eukaryota</taxon>
        <taxon>Metazoa</taxon>
        <taxon>Ecdysozoa</taxon>
        <taxon>Arthropoda</taxon>
        <taxon>Crustacea</taxon>
        <taxon>Multicrustacea</taxon>
        <taxon>Malacostraca</taxon>
        <taxon>Eumalacostraca</taxon>
        <taxon>Eucarida</taxon>
        <taxon>Decapoda</taxon>
        <taxon>Pleocyemata</taxon>
        <taxon>Brachyura</taxon>
        <taxon>Eubrachyura</taxon>
        <taxon>Portunoidea</taxon>
        <taxon>Portunidae</taxon>
        <taxon>Portuninae</taxon>
        <taxon>Portunus</taxon>
    </lineage>
</organism>
<evidence type="ECO:0000256" key="1">
    <source>
        <dbReference type="SAM" id="MobiDB-lite"/>
    </source>
</evidence>
<feature type="region of interest" description="Disordered" evidence="1">
    <location>
        <begin position="98"/>
        <end position="122"/>
    </location>
</feature>
<sequence length="122" mass="13638">MSVGVDECEATVAFQQQKSWKNNIDILVNLIGNLSFTLMKNLALKNKLYYCPQDPWNDKCPSLSLSLTAVEGYGQVNICVFAKDEGVCACCETADKQRRRGRSQPVHRIGGIPKRNMADQNK</sequence>
<comment type="caution">
    <text evidence="2">The sequence shown here is derived from an EMBL/GenBank/DDBJ whole genome shotgun (WGS) entry which is preliminary data.</text>
</comment>
<dbReference type="AlphaFoldDB" id="A0A5B7DHW0"/>
<name>A0A5B7DHW0_PORTR</name>
<dbReference type="Proteomes" id="UP000324222">
    <property type="component" value="Unassembled WGS sequence"/>
</dbReference>
<accession>A0A5B7DHW0</accession>
<keyword evidence="3" id="KW-1185">Reference proteome</keyword>